<dbReference type="SUPFAM" id="SSF53328">
    <property type="entry name" value="Formyltransferase"/>
    <property type="match status" value="1"/>
</dbReference>
<dbReference type="AlphaFoldDB" id="A0A7C4U7S8"/>
<sequence>MINIGILVSGRGTNMEEIIKGTIDGRINGKVVIVISDNKDAPAINKAKRYGIEAIFIDPMTDKKSLFGEGEENYIKTLKERNVDLVCLAGFMRILKKRFIEEFKGRIMNIHPSLLPAFPGLDAQRKALEYGVRFAGCSVHFVDESVDGGPIIQQAIVPVYQDDTPETLSERILKQEHRIYVEAINLFAEGRLKIEGRKVIIKEE</sequence>
<feature type="active site" description="Proton donor" evidence="6">
    <location>
        <position position="111"/>
    </location>
</feature>
<comment type="similarity">
    <text evidence="4 6">Belongs to the GART family.</text>
</comment>
<accession>A0A7C4U7S8</accession>
<comment type="function">
    <text evidence="6">Catalyzes the transfer of a formyl group from 10-formyltetrahydrofolate to 5-phospho-ribosyl-glycinamide (GAR), producing 5-phospho-ribosyl-N-formylglycinamide (FGAR) and tetrahydrofolate.</text>
</comment>
<dbReference type="UniPathway" id="UPA00074">
    <property type="reaction ID" value="UER00126"/>
</dbReference>
<dbReference type="InterPro" id="IPR036477">
    <property type="entry name" value="Formyl_transf_N_sf"/>
</dbReference>
<dbReference type="PANTHER" id="PTHR43369">
    <property type="entry name" value="PHOSPHORIBOSYLGLYCINAMIDE FORMYLTRANSFERASE"/>
    <property type="match status" value="1"/>
</dbReference>
<reference evidence="8" key="1">
    <citation type="journal article" date="2020" name="mSystems">
        <title>Genome- and Community-Level Interaction Insights into Carbon Utilization and Element Cycling Functions of Hydrothermarchaeota in Hydrothermal Sediment.</title>
        <authorList>
            <person name="Zhou Z."/>
            <person name="Liu Y."/>
            <person name="Xu W."/>
            <person name="Pan J."/>
            <person name="Luo Z.H."/>
            <person name="Li M."/>
        </authorList>
    </citation>
    <scope>NUCLEOTIDE SEQUENCE [LARGE SCALE GENOMIC DNA]</scope>
    <source>
        <strain evidence="8">SpSt-780</strain>
    </source>
</reference>
<dbReference type="GO" id="GO:0005829">
    <property type="term" value="C:cytosol"/>
    <property type="evidence" value="ECO:0007669"/>
    <property type="project" value="TreeGrafter"/>
</dbReference>
<gene>
    <name evidence="6" type="primary">purN</name>
    <name evidence="8" type="ORF">ENV67_06740</name>
</gene>
<dbReference type="EMBL" id="DTHG01000083">
    <property type="protein sequence ID" value="HGW92216.1"/>
    <property type="molecule type" value="Genomic_DNA"/>
</dbReference>
<keyword evidence="2 6" id="KW-0808">Transferase</keyword>
<feature type="domain" description="Formyl transferase N-terminal" evidence="7">
    <location>
        <begin position="3"/>
        <end position="184"/>
    </location>
</feature>
<dbReference type="Gene3D" id="3.40.50.170">
    <property type="entry name" value="Formyl transferase, N-terminal domain"/>
    <property type="match status" value="1"/>
</dbReference>
<dbReference type="InterPro" id="IPR001555">
    <property type="entry name" value="GART_AS"/>
</dbReference>
<feature type="binding site" evidence="6">
    <location>
        <begin position="92"/>
        <end position="95"/>
    </location>
    <ligand>
        <name>(6R)-10-formyltetrahydrofolate</name>
        <dbReference type="ChEBI" id="CHEBI:195366"/>
    </ligand>
</feature>
<evidence type="ECO:0000256" key="1">
    <source>
        <dbReference type="ARBA" id="ARBA00005054"/>
    </source>
</evidence>
<feature type="binding site" evidence="6">
    <location>
        <begin position="12"/>
        <end position="14"/>
    </location>
    <ligand>
        <name>N(1)-(5-phospho-beta-D-ribosyl)glycinamide</name>
        <dbReference type="ChEBI" id="CHEBI:143788"/>
    </ligand>
</feature>
<dbReference type="GO" id="GO:0004644">
    <property type="term" value="F:phosphoribosylglycinamide formyltransferase activity"/>
    <property type="evidence" value="ECO:0007669"/>
    <property type="project" value="UniProtKB-UniRule"/>
</dbReference>
<evidence type="ECO:0000256" key="5">
    <source>
        <dbReference type="ARBA" id="ARBA00047664"/>
    </source>
</evidence>
<evidence type="ECO:0000256" key="2">
    <source>
        <dbReference type="ARBA" id="ARBA00022679"/>
    </source>
</evidence>
<dbReference type="PROSITE" id="PS00373">
    <property type="entry name" value="GART"/>
    <property type="match status" value="1"/>
</dbReference>
<protein>
    <recommendedName>
        <fullName evidence="6">Phosphoribosylglycinamide formyltransferase</fullName>
        <ecNumber evidence="6">2.1.2.2</ecNumber>
    </recommendedName>
    <alternativeName>
        <fullName evidence="6">5'-phosphoribosylglycinamide transformylase</fullName>
    </alternativeName>
    <alternativeName>
        <fullName evidence="6">GAR transformylase</fullName>
        <shortName evidence="6">GART</shortName>
    </alternativeName>
</protein>
<evidence type="ECO:0000256" key="3">
    <source>
        <dbReference type="ARBA" id="ARBA00022755"/>
    </source>
</evidence>
<evidence type="ECO:0000256" key="4">
    <source>
        <dbReference type="ARBA" id="ARBA00038440"/>
    </source>
</evidence>
<evidence type="ECO:0000259" key="7">
    <source>
        <dbReference type="Pfam" id="PF00551"/>
    </source>
</evidence>
<dbReference type="CDD" id="cd08645">
    <property type="entry name" value="FMT_core_GART"/>
    <property type="match status" value="1"/>
</dbReference>
<dbReference type="NCBIfam" id="TIGR00639">
    <property type="entry name" value="PurN"/>
    <property type="match status" value="1"/>
</dbReference>
<dbReference type="InterPro" id="IPR002376">
    <property type="entry name" value="Formyl_transf_N"/>
</dbReference>
<dbReference type="EC" id="2.1.2.2" evidence="6"/>
<dbReference type="PANTHER" id="PTHR43369:SF2">
    <property type="entry name" value="PHOSPHORIBOSYLGLYCINAMIDE FORMYLTRANSFERASE"/>
    <property type="match status" value="1"/>
</dbReference>
<name>A0A7C4U7S8_UNCW3</name>
<feature type="site" description="Raises pKa of active site His" evidence="6">
    <location>
        <position position="147"/>
    </location>
</feature>
<comment type="caution">
    <text evidence="8">The sequence shown here is derived from an EMBL/GenBank/DDBJ whole genome shotgun (WGS) entry which is preliminary data.</text>
</comment>
<dbReference type="InterPro" id="IPR004607">
    <property type="entry name" value="GART"/>
</dbReference>
<comment type="pathway">
    <text evidence="1 6">Purine metabolism; IMP biosynthesis via de novo pathway; N(2)-formyl-N(1)-(5-phospho-D-ribosyl)glycinamide from N(1)-(5-phospho-D-ribosyl)glycinamide (10-formyl THF route): step 1/1.</text>
</comment>
<comment type="caution">
    <text evidence="6">Lacks conserved residue(s) required for the propagation of feature annotation.</text>
</comment>
<keyword evidence="3 6" id="KW-0658">Purine biosynthesis</keyword>
<organism evidence="8">
    <name type="scientific">candidate division WOR-3 bacterium</name>
    <dbReference type="NCBI Taxonomy" id="2052148"/>
    <lineage>
        <taxon>Bacteria</taxon>
        <taxon>Bacteria division WOR-3</taxon>
    </lineage>
</organism>
<dbReference type="HAMAP" id="MF_01930">
    <property type="entry name" value="PurN"/>
    <property type="match status" value="1"/>
</dbReference>
<feature type="binding site" evidence="6">
    <location>
        <position position="109"/>
    </location>
    <ligand>
        <name>(6R)-10-formyltetrahydrofolate</name>
        <dbReference type="ChEBI" id="CHEBI:195366"/>
    </ligand>
</feature>
<dbReference type="Pfam" id="PF00551">
    <property type="entry name" value="Formyl_trans_N"/>
    <property type="match status" value="1"/>
</dbReference>
<dbReference type="GO" id="GO:0006189">
    <property type="term" value="P:'de novo' IMP biosynthetic process"/>
    <property type="evidence" value="ECO:0007669"/>
    <property type="project" value="UniProtKB-UniRule"/>
</dbReference>
<evidence type="ECO:0000313" key="8">
    <source>
        <dbReference type="EMBL" id="HGW92216.1"/>
    </source>
</evidence>
<evidence type="ECO:0000256" key="6">
    <source>
        <dbReference type="HAMAP-Rule" id="MF_01930"/>
    </source>
</evidence>
<proteinExistence type="inferred from homology"/>
<comment type="catalytic activity">
    <reaction evidence="5 6">
        <text>N(1)-(5-phospho-beta-D-ribosyl)glycinamide + (6R)-10-formyltetrahydrofolate = N(2)-formyl-N(1)-(5-phospho-beta-D-ribosyl)glycinamide + (6S)-5,6,7,8-tetrahydrofolate + H(+)</text>
        <dbReference type="Rhea" id="RHEA:15053"/>
        <dbReference type="ChEBI" id="CHEBI:15378"/>
        <dbReference type="ChEBI" id="CHEBI:57453"/>
        <dbReference type="ChEBI" id="CHEBI:143788"/>
        <dbReference type="ChEBI" id="CHEBI:147286"/>
        <dbReference type="ChEBI" id="CHEBI:195366"/>
        <dbReference type="EC" id="2.1.2.2"/>
    </reaction>
</comment>